<dbReference type="RefSeq" id="WP_015925327.1">
    <property type="nucleotide sequence ID" value="NC_011898.1"/>
</dbReference>
<dbReference type="Proteomes" id="UP000001349">
    <property type="component" value="Chromosome"/>
</dbReference>
<organism evidence="2 3">
    <name type="scientific">Ruminiclostridium cellulolyticum (strain ATCC 35319 / DSM 5812 / JCM 6584 / H10)</name>
    <name type="common">Clostridium cellulolyticum</name>
    <dbReference type="NCBI Taxonomy" id="394503"/>
    <lineage>
        <taxon>Bacteria</taxon>
        <taxon>Bacillati</taxon>
        <taxon>Bacillota</taxon>
        <taxon>Clostridia</taxon>
        <taxon>Eubacteriales</taxon>
        <taxon>Oscillospiraceae</taxon>
        <taxon>Ruminiclostridium</taxon>
    </lineage>
</organism>
<evidence type="ECO:0000256" key="1">
    <source>
        <dbReference type="SAM" id="MobiDB-lite"/>
    </source>
</evidence>
<proteinExistence type="predicted"/>
<sequence length="75" mass="8026">MVEFCKCGSMMVNGNCSNKHCSTNLGKLLKAKAKKAARTKTTTAAAPSTTPKSTKTPKASKCITYNISELNLKED</sequence>
<accession>B8I379</accession>
<dbReference type="EMBL" id="CP001348">
    <property type="protein sequence ID" value="ACL76222.1"/>
    <property type="molecule type" value="Genomic_DNA"/>
</dbReference>
<dbReference type="KEGG" id="cce:Ccel_1874"/>
<name>B8I379_RUMCH</name>
<dbReference type="HOGENOM" id="CLU_2664580_0_0_9"/>
<dbReference type="eggNOG" id="ENOG5034APT">
    <property type="taxonomic scope" value="Bacteria"/>
</dbReference>
<keyword evidence="3" id="KW-1185">Reference proteome</keyword>
<protein>
    <submittedName>
        <fullName evidence="2">Uncharacterized protein</fullName>
    </submittedName>
</protein>
<feature type="compositionally biased region" description="Low complexity" evidence="1">
    <location>
        <begin position="39"/>
        <end position="58"/>
    </location>
</feature>
<dbReference type="AlphaFoldDB" id="B8I379"/>
<evidence type="ECO:0000313" key="3">
    <source>
        <dbReference type="Proteomes" id="UP000001349"/>
    </source>
</evidence>
<gene>
    <name evidence="2" type="ordered locus">Ccel_1874</name>
</gene>
<reference evidence="2 3" key="1">
    <citation type="submission" date="2009-01" db="EMBL/GenBank/DDBJ databases">
        <title>Complete sequence of Clostridium cellulolyticum H10.</title>
        <authorList>
            <consortium name="US DOE Joint Genome Institute"/>
            <person name="Lucas S."/>
            <person name="Copeland A."/>
            <person name="Lapidus A."/>
            <person name="Glavina del Rio T."/>
            <person name="Dalin E."/>
            <person name="Tice H."/>
            <person name="Bruce D."/>
            <person name="Goodwin L."/>
            <person name="Pitluck S."/>
            <person name="Chertkov O."/>
            <person name="Saunders E."/>
            <person name="Brettin T."/>
            <person name="Detter J.C."/>
            <person name="Han C."/>
            <person name="Larimer F."/>
            <person name="Land M."/>
            <person name="Hauser L."/>
            <person name="Kyrpides N."/>
            <person name="Ivanova N."/>
            <person name="Zhou J."/>
            <person name="Richardson P."/>
        </authorList>
    </citation>
    <scope>NUCLEOTIDE SEQUENCE [LARGE SCALE GENOMIC DNA]</scope>
    <source>
        <strain evidence="3">ATCC 35319 / DSM 5812 / JCM 6584 / H10</strain>
    </source>
</reference>
<evidence type="ECO:0000313" key="2">
    <source>
        <dbReference type="EMBL" id="ACL76222.1"/>
    </source>
</evidence>
<feature type="region of interest" description="Disordered" evidence="1">
    <location>
        <begin position="36"/>
        <end position="58"/>
    </location>
</feature>